<keyword evidence="1" id="KW-0812">Transmembrane</keyword>
<feature type="transmembrane region" description="Helical" evidence="1">
    <location>
        <begin position="23"/>
        <end position="42"/>
    </location>
</feature>
<protein>
    <submittedName>
        <fullName evidence="2">Uncharacterized protein</fullName>
    </submittedName>
</protein>
<dbReference type="Proteomes" id="UP000001511">
    <property type="component" value="Chromosome"/>
</dbReference>
<sequence>MIDYESVNTLRIYSYGLRDDLGVLHQAATQPLAICVMMPVLITKMIKYYYLRLIGSFSSGIYGTN</sequence>
<gene>
    <name evidence="2" type="ordered locus">Aazo_1095</name>
</gene>
<accession>D7E2S0</accession>
<dbReference type="AlphaFoldDB" id="D7E2S0"/>
<keyword evidence="1" id="KW-0472">Membrane</keyword>
<dbReference type="EMBL" id="CP002059">
    <property type="protein sequence ID" value="ADI63447.1"/>
    <property type="molecule type" value="Genomic_DNA"/>
</dbReference>
<evidence type="ECO:0000313" key="2">
    <source>
        <dbReference type="EMBL" id="ADI63447.1"/>
    </source>
</evidence>
<proteinExistence type="predicted"/>
<evidence type="ECO:0000313" key="3">
    <source>
        <dbReference type="Proteomes" id="UP000001511"/>
    </source>
</evidence>
<reference evidence="2 3" key="1">
    <citation type="journal article" date="2010" name="PLoS ONE">
        <title>Genome erosion in a nitrogen-fixing vertically transmitted endosymbiotic multicellular cyanobacterium.</title>
        <authorList>
            <person name="Ran L."/>
            <person name="Larsson J."/>
            <person name="Vigil-Stenman T."/>
            <person name="Nylander J.A."/>
            <person name="Ininbergs K."/>
            <person name="Zheng W.W."/>
            <person name="Lapidus A."/>
            <person name="Lowry S."/>
            <person name="Haselkorn R."/>
            <person name="Bergman B."/>
        </authorList>
    </citation>
    <scope>NUCLEOTIDE SEQUENCE [LARGE SCALE GENOMIC DNA]</scope>
    <source>
        <strain evidence="2 3">0708</strain>
    </source>
</reference>
<name>D7E2S0_NOSA0</name>
<keyword evidence="3" id="KW-1185">Reference proteome</keyword>
<evidence type="ECO:0000256" key="1">
    <source>
        <dbReference type="SAM" id="Phobius"/>
    </source>
</evidence>
<dbReference type="RefSeq" id="WP_013190465.1">
    <property type="nucleotide sequence ID" value="NC_014248.1"/>
</dbReference>
<dbReference type="KEGG" id="naz:Aazo_1095"/>
<keyword evidence="1" id="KW-1133">Transmembrane helix</keyword>
<organism evidence="2 3">
    <name type="scientific">Nostoc azollae (strain 0708)</name>
    <name type="common">Anabaena azollae (strain 0708)</name>
    <dbReference type="NCBI Taxonomy" id="551115"/>
    <lineage>
        <taxon>Bacteria</taxon>
        <taxon>Bacillati</taxon>
        <taxon>Cyanobacteriota</taxon>
        <taxon>Cyanophyceae</taxon>
        <taxon>Nostocales</taxon>
        <taxon>Nostocaceae</taxon>
        <taxon>Trichormus</taxon>
    </lineage>
</organism>
<dbReference type="HOGENOM" id="CLU_2845446_0_0_3"/>